<gene>
    <name evidence="1" type="ORF">JTE90_012400</name>
</gene>
<sequence length="72" mass="7984">MSNSANLTKLKNLVDNDPNLGKMAQTKISKTRKHRLILFGVADSVTEEKFKLELIALGETMGKPIDLIKSQT</sequence>
<organism evidence="1 2">
    <name type="scientific">Oedothorax gibbosus</name>
    <dbReference type="NCBI Taxonomy" id="931172"/>
    <lineage>
        <taxon>Eukaryota</taxon>
        <taxon>Metazoa</taxon>
        <taxon>Ecdysozoa</taxon>
        <taxon>Arthropoda</taxon>
        <taxon>Chelicerata</taxon>
        <taxon>Arachnida</taxon>
        <taxon>Araneae</taxon>
        <taxon>Araneomorphae</taxon>
        <taxon>Entelegynae</taxon>
        <taxon>Araneoidea</taxon>
        <taxon>Linyphiidae</taxon>
        <taxon>Erigoninae</taxon>
        <taxon>Oedothorax</taxon>
    </lineage>
</organism>
<reference evidence="1 2" key="1">
    <citation type="journal article" date="2022" name="Nat. Ecol. Evol.">
        <title>A masculinizing supergene underlies an exaggerated male reproductive morph in a spider.</title>
        <authorList>
            <person name="Hendrickx F."/>
            <person name="De Corte Z."/>
            <person name="Sonet G."/>
            <person name="Van Belleghem S.M."/>
            <person name="Kostlbacher S."/>
            <person name="Vangestel C."/>
        </authorList>
    </citation>
    <scope>NUCLEOTIDE SEQUENCE [LARGE SCALE GENOMIC DNA]</scope>
    <source>
        <strain evidence="1">W744_W776</strain>
    </source>
</reference>
<dbReference type="AlphaFoldDB" id="A0AAV6TXE6"/>
<evidence type="ECO:0000313" key="1">
    <source>
        <dbReference type="EMBL" id="KAG8176147.1"/>
    </source>
</evidence>
<dbReference type="Proteomes" id="UP000827092">
    <property type="component" value="Unassembled WGS sequence"/>
</dbReference>
<name>A0AAV6TXE6_9ARAC</name>
<proteinExistence type="predicted"/>
<accession>A0AAV6TXE6</accession>
<protein>
    <submittedName>
        <fullName evidence="1">Uncharacterized protein</fullName>
    </submittedName>
</protein>
<comment type="caution">
    <text evidence="1">The sequence shown here is derived from an EMBL/GenBank/DDBJ whole genome shotgun (WGS) entry which is preliminary data.</text>
</comment>
<dbReference type="EMBL" id="JAFNEN010000916">
    <property type="protein sequence ID" value="KAG8176147.1"/>
    <property type="molecule type" value="Genomic_DNA"/>
</dbReference>
<evidence type="ECO:0000313" key="2">
    <source>
        <dbReference type="Proteomes" id="UP000827092"/>
    </source>
</evidence>
<keyword evidence="2" id="KW-1185">Reference proteome</keyword>